<evidence type="ECO:0000313" key="2">
    <source>
        <dbReference type="EMBL" id="CAG9323440.1"/>
    </source>
</evidence>
<proteinExistence type="predicted"/>
<reference evidence="2" key="1">
    <citation type="submission" date="2021-09" db="EMBL/GenBank/DDBJ databases">
        <authorList>
            <consortium name="AG Swart"/>
            <person name="Singh M."/>
            <person name="Singh A."/>
            <person name="Seah K."/>
            <person name="Emmerich C."/>
        </authorList>
    </citation>
    <scope>NUCLEOTIDE SEQUENCE</scope>
    <source>
        <strain evidence="2">ATCC30299</strain>
    </source>
</reference>
<dbReference type="Proteomes" id="UP001162131">
    <property type="component" value="Unassembled WGS sequence"/>
</dbReference>
<keyword evidence="3" id="KW-1185">Reference proteome</keyword>
<evidence type="ECO:0000313" key="3">
    <source>
        <dbReference type="Proteomes" id="UP001162131"/>
    </source>
</evidence>
<comment type="caution">
    <text evidence="2">The sequence shown here is derived from an EMBL/GenBank/DDBJ whole genome shotgun (WGS) entry which is preliminary data.</text>
</comment>
<dbReference type="AlphaFoldDB" id="A0AAU9J867"/>
<organism evidence="2 3">
    <name type="scientific">Blepharisma stoltei</name>
    <dbReference type="NCBI Taxonomy" id="1481888"/>
    <lineage>
        <taxon>Eukaryota</taxon>
        <taxon>Sar</taxon>
        <taxon>Alveolata</taxon>
        <taxon>Ciliophora</taxon>
        <taxon>Postciliodesmatophora</taxon>
        <taxon>Heterotrichea</taxon>
        <taxon>Heterotrichida</taxon>
        <taxon>Blepharismidae</taxon>
        <taxon>Blepharisma</taxon>
    </lineage>
</organism>
<name>A0AAU9J867_9CILI</name>
<protein>
    <submittedName>
        <fullName evidence="2">Uncharacterized protein</fullName>
    </submittedName>
</protein>
<sequence>MMSAKVVNEVYQSQRPPRSAKTPIKQGIQTPEKVRMNRSGNIELENSQGAGTQIRRVKPKTLYKSRSLEHSKSFTAIDDLKEITSKCSEQAKRLQTVWSKTEYKLKRKGLDLWKNELERANQRSNWHYNTVLLCSLFNLWKENIARKKYVEMNSELMEILKKFKDALMSEKEIEESDSLETSLDEKSWKTEIANEKYKSWLMKRSMHGLLDFYIFSVTQESTLDEYYKKKLARKAFNVWENQAYSADPYENVIEAFKLNTLGFKVFSAWKAVKNYN</sequence>
<gene>
    <name evidence="2" type="ORF">BSTOLATCC_MIC34090</name>
</gene>
<feature type="region of interest" description="Disordered" evidence="1">
    <location>
        <begin position="1"/>
        <end position="30"/>
    </location>
</feature>
<accession>A0AAU9J867</accession>
<dbReference type="EMBL" id="CAJZBQ010000034">
    <property type="protein sequence ID" value="CAG9323440.1"/>
    <property type="molecule type" value="Genomic_DNA"/>
</dbReference>
<evidence type="ECO:0000256" key="1">
    <source>
        <dbReference type="SAM" id="MobiDB-lite"/>
    </source>
</evidence>